<evidence type="ECO:0000259" key="6">
    <source>
        <dbReference type="PROSITE" id="PS51898"/>
    </source>
</evidence>
<dbReference type="PROSITE" id="PS51898">
    <property type="entry name" value="TYR_RECOMBINASE"/>
    <property type="match status" value="1"/>
</dbReference>
<feature type="domain" description="Tyr recombinase" evidence="6">
    <location>
        <begin position="176"/>
        <end position="344"/>
    </location>
</feature>
<dbReference type="InterPro" id="IPR013762">
    <property type="entry name" value="Integrase-like_cat_sf"/>
</dbReference>
<evidence type="ECO:0000256" key="5">
    <source>
        <dbReference type="PROSITE-ProRule" id="PRU01248"/>
    </source>
</evidence>
<dbReference type="PANTHER" id="PTHR30349:SF41">
    <property type="entry name" value="INTEGRASE_RECOMBINASE PROTEIN MJ0367-RELATED"/>
    <property type="match status" value="1"/>
</dbReference>
<dbReference type="PROSITE" id="PS51900">
    <property type="entry name" value="CB"/>
    <property type="match status" value="1"/>
</dbReference>
<protein>
    <submittedName>
        <fullName evidence="8">Tyrosine-type recombinase/integrase</fullName>
    </submittedName>
</protein>
<gene>
    <name evidence="8" type="ORF">V6575_10340</name>
</gene>
<evidence type="ECO:0000256" key="4">
    <source>
        <dbReference type="ARBA" id="ARBA00023172"/>
    </source>
</evidence>
<proteinExistence type="inferred from homology"/>
<dbReference type="InterPro" id="IPR010998">
    <property type="entry name" value="Integrase_recombinase_N"/>
</dbReference>
<dbReference type="RefSeq" id="WP_340274235.1">
    <property type="nucleotide sequence ID" value="NZ_JBAKIA010000005.1"/>
</dbReference>
<feature type="domain" description="Core-binding (CB)" evidence="7">
    <location>
        <begin position="72"/>
        <end position="151"/>
    </location>
</feature>
<dbReference type="InterPro" id="IPR050090">
    <property type="entry name" value="Tyrosine_recombinase_XerCD"/>
</dbReference>
<sequence>MSLMPRPRLPNLIKEKTRHGRVTWVYRVGKGKRTRLPDQYSTEPNSEFMQAYNAAAQDRPAPQKPRSRYKRHTLGWLFDIYQQSTRFTNLSEGTRRARSNIIKRIVDKSGSALLSDITPGVVRKARERRAHTPEAANNFLKTIKAAFSWGIDSGLLDGILDEDPTASVKKIQAETAGFHTWTAEEIKKFEDCHEIGTMARLAMDLMLYTGLRRQDACQIGRQHIKDGELHFQTGKTREWIYLPIVPALARSIDASRSGTLTLLLTTRGTPFSSAASFGNWFRKQCLEAGLEKGRAHGLRKAGAVLAAERGATSHQMMAIFGWTSEDMATLYAKQANRKKMGLENGGLLDRS</sequence>
<keyword evidence="3 5" id="KW-0238">DNA-binding</keyword>
<organism evidence="8 9">
    <name type="scientific">Roseibium algae</name>
    <dbReference type="NCBI Taxonomy" id="3123038"/>
    <lineage>
        <taxon>Bacteria</taxon>
        <taxon>Pseudomonadati</taxon>
        <taxon>Pseudomonadota</taxon>
        <taxon>Alphaproteobacteria</taxon>
        <taxon>Hyphomicrobiales</taxon>
        <taxon>Stappiaceae</taxon>
        <taxon>Roseibium</taxon>
    </lineage>
</organism>
<name>A0ABU8TK01_9HYPH</name>
<evidence type="ECO:0000313" key="9">
    <source>
        <dbReference type="Proteomes" id="UP001385499"/>
    </source>
</evidence>
<dbReference type="Pfam" id="PF00589">
    <property type="entry name" value="Phage_integrase"/>
    <property type="match status" value="1"/>
</dbReference>
<evidence type="ECO:0000256" key="1">
    <source>
        <dbReference type="ARBA" id="ARBA00008857"/>
    </source>
</evidence>
<keyword evidence="2" id="KW-0229">DNA integration</keyword>
<accession>A0ABU8TK01</accession>
<keyword evidence="4" id="KW-0233">DNA recombination</keyword>
<dbReference type="PANTHER" id="PTHR30349">
    <property type="entry name" value="PHAGE INTEGRASE-RELATED"/>
    <property type="match status" value="1"/>
</dbReference>
<comment type="caution">
    <text evidence="8">The sequence shown here is derived from an EMBL/GenBank/DDBJ whole genome shotgun (WGS) entry which is preliminary data.</text>
</comment>
<evidence type="ECO:0000313" key="8">
    <source>
        <dbReference type="EMBL" id="MEJ8474488.1"/>
    </source>
</evidence>
<evidence type="ECO:0000256" key="2">
    <source>
        <dbReference type="ARBA" id="ARBA00022908"/>
    </source>
</evidence>
<reference evidence="8 9" key="1">
    <citation type="submission" date="2024-02" db="EMBL/GenBank/DDBJ databases">
        <title>Roseibium algae sp. nov., isolated from marine alga (Grateloupia sp.), showing potential in myo-inositol conversion.</title>
        <authorList>
            <person name="Wang Y."/>
        </authorList>
    </citation>
    <scope>NUCLEOTIDE SEQUENCE [LARGE SCALE GENOMIC DNA]</scope>
    <source>
        <strain evidence="8 9">H3510</strain>
    </source>
</reference>
<keyword evidence="9" id="KW-1185">Reference proteome</keyword>
<dbReference type="InterPro" id="IPR002104">
    <property type="entry name" value="Integrase_catalytic"/>
</dbReference>
<dbReference type="Gene3D" id="1.10.150.130">
    <property type="match status" value="1"/>
</dbReference>
<comment type="similarity">
    <text evidence="1">Belongs to the 'phage' integrase family.</text>
</comment>
<dbReference type="SUPFAM" id="SSF56349">
    <property type="entry name" value="DNA breaking-rejoining enzymes"/>
    <property type="match status" value="1"/>
</dbReference>
<dbReference type="InterPro" id="IPR044068">
    <property type="entry name" value="CB"/>
</dbReference>
<dbReference type="Proteomes" id="UP001385499">
    <property type="component" value="Unassembled WGS sequence"/>
</dbReference>
<dbReference type="InterPro" id="IPR011010">
    <property type="entry name" value="DNA_brk_join_enz"/>
</dbReference>
<evidence type="ECO:0000256" key="3">
    <source>
        <dbReference type="ARBA" id="ARBA00023125"/>
    </source>
</evidence>
<dbReference type="EMBL" id="JBAKIA010000005">
    <property type="protein sequence ID" value="MEJ8474488.1"/>
    <property type="molecule type" value="Genomic_DNA"/>
</dbReference>
<dbReference type="Gene3D" id="1.10.443.10">
    <property type="entry name" value="Intergrase catalytic core"/>
    <property type="match status" value="1"/>
</dbReference>
<evidence type="ECO:0000259" key="7">
    <source>
        <dbReference type="PROSITE" id="PS51900"/>
    </source>
</evidence>